<gene>
    <name evidence="7" type="ORF">PLANPX_6107</name>
</gene>
<evidence type="ECO:0000256" key="4">
    <source>
        <dbReference type="PROSITE-ProRule" id="PRU00703"/>
    </source>
</evidence>
<dbReference type="Pfam" id="PF00571">
    <property type="entry name" value="CBS"/>
    <property type="match status" value="1"/>
</dbReference>
<dbReference type="InterPro" id="IPR035474">
    <property type="entry name" value="SIS_Kpsf"/>
</dbReference>
<evidence type="ECO:0000259" key="5">
    <source>
        <dbReference type="PROSITE" id="PS51371"/>
    </source>
</evidence>
<dbReference type="InterPro" id="IPR004800">
    <property type="entry name" value="KdsD/KpsF-type"/>
</dbReference>
<feature type="domain" description="SIS" evidence="6">
    <location>
        <begin position="49"/>
        <end position="192"/>
    </location>
</feature>
<dbReference type="PANTHER" id="PTHR38418:SF2">
    <property type="entry name" value="SUGAR ISOMERASE, KPSF_GUTQ (AFU_ORTHOLOGUE AFUA_6G08860)"/>
    <property type="match status" value="1"/>
</dbReference>
<keyword evidence="3 4" id="KW-0129">CBS domain</keyword>
<dbReference type="GO" id="GO:0019146">
    <property type="term" value="F:arabinose-5-phosphate isomerase activity"/>
    <property type="evidence" value="ECO:0007669"/>
    <property type="project" value="UniProtKB-EC"/>
</dbReference>
<organism evidence="7 8">
    <name type="scientific">Lacipirellula parvula</name>
    <dbReference type="NCBI Taxonomy" id="2650471"/>
    <lineage>
        <taxon>Bacteria</taxon>
        <taxon>Pseudomonadati</taxon>
        <taxon>Planctomycetota</taxon>
        <taxon>Planctomycetia</taxon>
        <taxon>Pirellulales</taxon>
        <taxon>Lacipirellulaceae</taxon>
        <taxon>Lacipirellula</taxon>
    </lineage>
</organism>
<dbReference type="RefSeq" id="WP_232536256.1">
    <property type="nucleotide sequence ID" value="NZ_AP021861.1"/>
</dbReference>
<dbReference type="CDD" id="cd05014">
    <property type="entry name" value="SIS_Kpsf"/>
    <property type="match status" value="1"/>
</dbReference>
<evidence type="ECO:0000256" key="1">
    <source>
        <dbReference type="ARBA" id="ARBA00008165"/>
    </source>
</evidence>
<dbReference type="EC" id="5.3.1.13" evidence="7"/>
<dbReference type="GO" id="GO:0005975">
    <property type="term" value="P:carbohydrate metabolic process"/>
    <property type="evidence" value="ECO:0007669"/>
    <property type="project" value="InterPro"/>
</dbReference>
<proteinExistence type="inferred from homology"/>
<dbReference type="PANTHER" id="PTHR38418">
    <property type="entry name" value="SUGAR ISOMERASE, KPSF/GUTQ (AFU_ORTHOLOGUE AFUA_6G08860)"/>
    <property type="match status" value="1"/>
</dbReference>
<dbReference type="InterPro" id="IPR046342">
    <property type="entry name" value="CBS_dom_sf"/>
</dbReference>
<dbReference type="InterPro" id="IPR000644">
    <property type="entry name" value="CBS_dom"/>
</dbReference>
<name>A0A5K7XJD8_9BACT</name>
<dbReference type="AlphaFoldDB" id="A0A5K7XJD8"/>
<dbReference type="GO" id="GO:0097367">
    <property type="term" value="F:carbohydrate derivative binding"/>
    <property type="evidence" value="ECO:0007669"/>
    <property type="project" value="InterPro"/>
</dbReference>
<dbReference type="EMBL" id="AP021861">
    <property type="protein sequence ID" value="BBO36495.1"/>
    <property type="molecule type" value="Genomic_DNA"/>
</dbReference>
<feature type="domain" description="CBS" evidence="5">
    <location>
        <begin position="287"/>
        <end position="344"/>
    </location>
</feature>
<dbReference type="Gene3D" id="3.40.50.10490">
    <property type="entry name" value="Glucose-6-phosphate isomerase like protein, domain 1"/>
    <property type="match status" value="1"/>
</dbReference>
<evidence type="ECO:0000256" key="2">
    <source>
        <dbReference type="ARBA" id="ARBA00022737"/>
    </source>
</evidence>
<dbReference type="PROSITE" id="PS51464">
    <property type="entry name" value="SIS"/>
    <property type="match status" value="1"/>
</dbReference>
<keyword evidence="8" id="KW-1185">Reference proteome</keyword>
<evidence type="ECO:0000313" key="7">
    <source>
        <dbReference type="EMBL" id="BBO36495.1"/>
    </source>
</evidence>
<comment type="similarity">
    <text evidence="1">Belongs to the SIS family. GutQ/KpsF subfamily.</text>
</comment>
<reference evidence="8" key="1">
    <citation type="submission" date="2019-10" db="EMBL/GenBank/DDBJ databases">
        <title>Lacipirellula parvula gen. nov., sp. nov., representing a lineage of planctomycetes widespread in freshwater anoxic habitats, and description of the family Lacipirellulaceae.</title>
        <authorList>
            <person name="Dedysh S.N."/>
            <person name="Kulichevskaya I.S."/>
            <person name="Beletsky A.V."/>
            <person name="Rakitin A.L."/>
            <person name="Mardanov A.V."/>
            <person name="Ivanova A.A."/>
            <person name="Saltykova V.X."/>
            <person name="Rijpstra W.I.C."/>
            <person name="Sinninghe Damste J.S."/>
            <person name="Ravin N.V."/>
        </authorList>
    </citation>
    <scope>NUCLEOTIDE SEQUENCE [LARGE SCALE GENOMIC DNA]</scope>
    <source>
        <strain evidence="8">PX69</strain>
    </source>
</reference>
<dbReference type="SMART" id="SM00116">
    <property type="entry name" value="CBS"/>
    <property type="match status" value="2"/>
</dbReference>
<sequence>MMRDAAARMRPIDTTRDAEALAYGREVIRAEARALEGLAEQLDGGFLEAVAMIHNCRGAVIVTGIGKAGMIGQKLTATFASTGARAHFLHPAEAFHGDLGRVHNDDVVLALSQSGESSEVVQLLPAFKQFGVKIIAVTANHTSTLGRAAAVVLPLGKLQEACSLGLAPSTSTTAMLALGDALALAVSRQRGFRAEDFARFHPGGSLGLKLSGVDDHMRPIAECRVASANQSIREVLVTSTRPGRRSGAIMLLDADGRLSGLFTDSDLARLIERRSDAALDRPISEVMINAPTTVCSGERMTAAIEILTARKFSELPVVDQLGRPLGMIDVTDVVGMLPERSQPGVMQIEGYEEGDWEAPVVRLFAGEEDEQEFSWPFAELPETD</sequence>
<dbReference type="SUPFAM" id="SSF53697">
    <property type="entry name" value="SIS domain"/>
    <property type="match status" value="1"/>
</dbReference>
<dbReference type="FunFam" id="3.40.50.10490:FF:000011">
    <property type="entry name" value="Arabinose 5-phosphate isomerase"/>
    <property type="match status" value="1"/>
</dbReference>
<dbReference type="Gene3D" id="3.10.580.10">
    <property type="entry name" value="CBS-domain"/>
    <property type="match status" value="1"/>
</dbReference>
<keyword evidence="2" id="KW-0677">Repeat</keyword>
<dbReference type="InterPro" id="IPR046348">
    <property type="entry name" value="SIS_dom_sf"/>
</dbReference>
<dbReference type="Pfam" id="PF01380">
    <property type="entry name" value="SIS"/>
    <property type="match status" value="1"/>
</dbReference>
<dbReference type="PROSITE" id="PS51371">
    <property type="entry name" value="CBS"/>
    <property type="match status" value="2"/>
</dbReference>
<accession>A0A5K7XJD8</accession>
<keyword evidence="7" id="KW-0413">Isomerase</keyword>
<evidence type="ECO:0000313" key="8">
    <source>
        <dbReference type="Proteomes" id="UP000326837"/>
    </source>
</evidence>
<protein>
    <submittedName>
        <fullName evidence="7">D-arabinose 5-phosphate isomerase</fullName>
        <ecNumber evidence="7">5.3.1.13</ecNumber>
    </submittedName>
</protein>
<dbReference type="KEGG" id="lpav:PLANPX_6107"/>
<feature type="domain" description="CBS" evidence="5">
    <location>
        <begin position="217"/>
        <end position="277"/>
    </location>
</feature>
<evidence type="ECO:0000256" key="3">
    <source>
        <dbReference type="ARBA" id="ARBA00023122"/>
    </source>
</evidence>
<dbReference type="NCBIfam" id="TIGR00393">
    <property type="entry name" value="kpsF"/>
    <property type="match status" value="1"/>
</dbReference>
<dbReference type="Proteomes" id="UP000326837">
    <property type="component" value="Chromosome"/>
</dbReference>
<dbReference type="GO" id="GO:1901135">
    <property type="term" value="P:carbohydrate derivative metabolic process"/>
    <property type="evidence" value="ECO:0007669"/>
    <property type="project" value="InterPro"/>
</dbReference>
<evidence type="ECO:0000259" key="6">
    <source>
        <dbReference type="PROSITE" id="PS51464"/>
    </source>
</evidence>
<dbReference type="InterPro" id="IPR001347">
    <property type="entry name" value="SIS_dom"/>
</dbReference>